<evidence type="ECO:0000256" key="2">
    <source>
        <dbReference type="ARBA" id="ARBA00022679"/>
    </source>
</evidence>
<organism evidence="4 5">
    <name type="scientific">Caerostris extrusa</name>
    <name type="common">Bark spider</name>
    <name type="synonym">Caerostris bankana</name>
    <dbReference type="NCBI Taxonomy" id="172846"/>
    <lineage>
        <taxon>Eukaryota</taxon>
        <taxon>Metazoa</taxon>
        <taxon>Ecdysozoa</taxon>
        <taxon>Arthropoda</taxon>
        <taxon>Chelicerata</taxon>
        <taxon>Arachnida</taxon>
        <taxon>Araneae</taxon>
        <taxon>Araneomorphae</taxon>
        <taxon>Entelegynae</taxon>
        <taxon>Araneoidea</taxon>
        <taxon>Araneidae</taxon>
        <taxon>Caerostris</taxon>
    </lineage>
</organism>
<protein>
    <submittedName>
        <fullName evidence="4">D-ribitol-5-phosphate cytidylyltransferase</fullName>
    </submittedName>
</protein>
<name>A0AAV4R4L7_CAEEX</name>
<evidence type="ECO:0000313" key="4">
    <source>
        <dbReference type="EMBL" id="GIY15266.1"/>
    </source>
</evidence>
<dbReference type="AlphaFoldDB" id="A0AAV4R4L7"/>
<dbReference type="EMBL" id="BPLR01007218">
    <property type="protein sequence ID" value="GIY15266.1"/>
    <property type="molecule type" value="Genomic_DNA"/>
</dbReference>
<dbReference type="PANTHER" id="PTHR43015:SF1">
    <property type="entry name" value="D-RIBITOL-5-PHOSPHATE CYTIDYLYLTRANSFERASE"/>
    <property type="match status" value="1"/>
</dbReference>
<keyword evidence="2" id="KW-0808">Transferase</keyword>
<keyword evidence="3 4" id="KW-0548">Nucleotidyltransferase</keyword>
<dbReference type="Pfam" id="PF01128">
    <property type="entry name" value="IspD"/>
    <property type="match status" value="1"/>
</dbReference>
<dbReference type="InterPro" id="IPR034683">
    <property type="entry name" value="IspD/TarI"/>
</dbReference>
<dbReference type="GO" id="GO:0005829">
    <property type="term" value="C:cytosol"/>
    <property type="evidence" value="ECO:0007669"/>
    <property type="project" value="TreeGrafter"/>
</dbReference>
<dbReference type="Proteomes" id="UP001054945">
    <property type="component" value="Unassembled WGS sequence"/>
</dbReference>
<evidence type="ECO:0000313" key="5">
    <source>
        <dbReference type="Proteomes" id="UP001054945"/>
    </source>
</evidence>
<dbReference type="GO" id="GO:0047349">
    <property type="term" value="F:D-ribitol-5-phosphate cytidylyltransferase activity"/>
    <property type="evidence" value="ECO:0007669"/>
    <property type="project" value="TreeGrafter"/>
</dbReference>
<sequence length="426" mass="48056">MNLPILNHFNYGKQSMKKTTGYGYTRRISEKALANGDIKSHFICHRSGVHKSGSTGQRKLKKIGSNKIGTTCPSTLEVTRMSSGKVKVVFYKTHIGHKADPEHAVVHKQKGFKRLESICFGVCNSSYCRKRLPFIQKVVVLAPSGSLHKMLNVLRENCSLQGQKVMVAEGAETRHESIKSALKILQTCCETQPEVVIVHDGTRPFLPSDEIMFNLIMASKEHGASGFTYPLNAVMLEVLSKAYESISTNDLECGTECLKIVRDYAGIKAKVVAFNFSLVESYSPKGYIFDCSISERKSVCCYHHCPCCWNFHTRTFDLYQNFVFIYEHNNPYDIIENMNICNGKKLTFLCTVVHIFTKDFDDTINFVEFQKHASTTGRKLTKSNIVSYIFAWSQTDSTEKVDHSSETVRSLLFDSNVNLSGTIFFS</sequence>
<reference evidence="4 5" key="1">
    <citation type="submission" date="2021-06" db="EMBL/GenBank/DDBJ databases">
        <title>Caerostris extrusa draft genome.</title>
        <authorList>
            <person name="Kono N."/>
            <person name="Arakawa K."/>
        </authorList>
    </citation>
    <scope>NUCLEOTIDE SEQUENCE [LARGE SCALE GENOMIC DNA]</scope>
</reference>
<dbReference type="GO" id="GO:0035269">
    <property type="term" value="P:protein O-linked glycosylation via mannose"/>
    <property type="evidence" value="ECO:0007669"/>
    <property type="project" value="TreeGrafter"/>
</dbReference>
<evidence type="ECO:0000256" key="3">
    <source>
        <dbReference type="ARBA" id="ARBA00022695"/>
    </source>
</evidence>
<comment type="similarity">
    <text evidence="1">Belongs to the IspD/TarI cytidylyltransferase family. IspD subfamily.</text>
</comment>
<proteinExistence type="inferred from homology"/>
<evidence type="ECO:0000256" key="1">
    <source>
        <dbReference type="ARBA" id="ARBA00009789"/>
    </source>
</evidence>
<dbReference type="InterPro" id="IPR029044">
    <property type="entry name" value="Nucleotide-diphossugar_trans"/>
</dbReference>
<comment type="caution">
    <text evidence="4">The sequence shown here is derived from an EMBL/GenBank/DDBJ whole genome shotgun (WGS) entry which is preliminary data.</text>
</comment>
<dbReference type="SUPFAM" id="SSF53448">
    <property type="entry name" value="Nucleotide-diphospho-sugar transferases"/>
    <property type="match status" value="1"/>
</dbReference>
<dbReference type="Gene3D" id="3.90.550.10">
    <property type="entry name" value="Spore Coat Polysaccharide Biosynthesis Protein SpsA, Chain A"/>
    <property type="match status" value="1"/>
</dbReference>
<dbReference type="PANTHER" id="PTHR43015">
    <property type="entry name" value="D-RIBITOL-5-PHOSPHATE CYTIDYLYLTRANSFERASE"/>
    <property type="match status" value="1"/>
</dbReference>
<gene>
    <name evidence="4" type="primary">ISPD_1</name>
    <name evidence="4" type="ORF">CEXT_784521</name>
</gene>
<keyword evidence="5" id="KW-1185">Reference proteome</keyword>
<accession>A0AAV4R4L7</accession>